<reference evidence="3" key="1">
    <citation type="submission" date="2024-02" db="EMBL/GenBank/DDBJ databases">
        <title>Tomenella chthoni gen. nov. sp. nov., a member of the family Jonesiaceae isolated from bat guano.</title>
        <authorList>
            <person name="Miller S.L."/>
            <person name="King J."/>
            <person name="Sankaranarayanan K."/>
            <person name="Lawson P.A."/>
        </authorList>
    </citation>
    <scope>NUCLEOTIDE SEQUENCE</scope>
    <source>
        <strain evidence="3">BS-20</strain>
    </source>
</reference>
<gene>
    <name evidence="3" type="ORF">V5R04_03205</name>
</gene>
<protein>
    <submittedName>
        <fullName evidence="3">Relaxase/mobilization nuclease domain-containing protein</fullName>
    </submittedName>
</protein>
<proteinExistence type="predicted"/>
<accession>A0AAU7DW65</accession>
<name>A0AAU7DW65_9MICO</name>
<dbReference type="EMBL" id="CP146203">
    <property type="protein sequence ID" value="XBH22249.1"/>
    <property type="molecule type" value="Genomic_DNA"/>
</dbReference>
<feature type="compositionally biased region" description="Basic and acidic residues" evidence="1">
    <location>
        <begin position="311"/>
        <end position="333"/>
    </location>
</feature>
<dbReference type="AlphaFoldDB" id="A0AAU7DW65"/>
<feature type="region of interest" description="Disordered" evidence="1">
    <location>
        <begin position="353"/>
        <end position="416"/>
    </location>
</feature>
<dbReference type="InterPro" id="IPR005094">
    <property type="entry name" value="Endonuclease_MobA/VirD2"/>
</dbReference>
<evidence type="ECO:0000259" key="2">
    <source>
        <dbReference type="Pfam" id="PF03432"/>
    </source>
</evidence>
<feature type="region of interest" description="Disordered" evidence="1">
    <location>
        <begin position="270"/>
        <end position="295"/>
    </location>
</feature>
<feature type="compositionally biased region" description="Basic and acidic residues" evidence="1">
    <location>
        <begin position="355"/>
        <end position="408"/>
    </location>
</feature>
<evidence type="ECO:0000256" key="1">
    <source>
        <dbReference type="SAM" id="MobiDB-lite"/>
    </source>
</evidence>
<dbReference type="Pfam" id="PF03432">
    <property type="entry name" value="Relaxase"/>
    <property type="match status" value="1"/>
</dbReference>
<evidence type="ECO:0000313" key="3">
    <source>
        <dbReference type="EMBL" id="XBH22249.1"/>
    </source>
</evidence>
<organism evidence="3">
    <name type="scientific">Jonesiaceae bacterium BS-20</name>
    <dbReference type="NCBI Taxonomy" id="3120821"/>
    <lineage>
        <taxon>Bacteria</taxon>
        <taxon>Bacillati</taxon>
        <taxon>Actinomycetota</taxon>
        <taxon>Actinomycetes</taxon>
        <taxon>Micrococcales</taxon>
        <taxon>Jonesiaceae</taxon>
    </lineage>
</organism>
<sequence length="416" mass="45865">MSTINVRPSTSASGSVGYVLYGRDSEREQKLKEDGRTRAASFAMKMAGGASTPAEFVKRAERLAEAHGRKNQLQSYVLAFHPDEFDVTNQEDLDRVRDLAVELAERMHSADYMVVVHKDSAGGHAHAHILVVNHDNFTGRSLQRYTSWKHGLRQLNDELMRDEGLSVLPDPEEPKPDWELRREAFAPGGFEQVLGDKIYESLLDKRSVNRAVFEQVLSEHGITLAVTNRDGWSYKMRRTNNGKLGRKKASGLTPEFTAAGAQTIFDYHSRKGKKHGSTGQDATGGHEGGNAVSGYADVGELNLGARRRQAANREVDGGSHESYRVREGDGRGTDEEDGSPVDLAAARAALHAAARRRDEKAAAGDRENARKRRAAAEQQRRREAARWVERDALRSRGVLDDAGDHQAAEDDGFGLG</sequence>
<feature type="domain" description="MobA/VirD2-like nuclease" evidence="2">
    <location>
        <begin position="51"/>
        <end position="165"/>
    </location>
</feature>
<feature type="region of interest" description="Disordered" evidence="1">
    <location>
        <begin position="308"/>
        <end position="339"/>
    </location>
</feature>